<evidence type="ECO:0000313" key="2">
    <source>
        <dbReference type="Proteomes" id="UP000288227"/>
    </source>
</evidence>
<reference evidence="1 2" key="1">
    <citation type="submission" date="2018-11" db="EMBL/GenBank/DDBJ databases">
        <title>Chryseotalea sanarue gen. nov., sp., nov., a member of the family Cytophagaceae, isolated from a brackish lake in Hamamatsu Japan.</title>
        <authorList>
            <person name="Maejima Y."/>
            <person name="Iino T."/>
            <person name="Muraguchi Y."/>
            <person name="Fukuda K."/>
            <person name="Ohkuma M."/>
            <person name="Moriuchi R."/>
            <person name="Dohra H."/>
            <person name="Kimbara K."/>
            <person name="Shintani M."/>
        </authorList>
    </citation>
    <scope>NUCLEOTIDE SEQUENCE [LARGE SCALE GENOMIC DNA]</scope>
    <source>
        <strain evidence="1 2">Ys</strain>
    </source>
</reference>
<organism evidence="1 2">
    <name type="scientific">Chryseotalea sanaruensis</name>
    <dbReference type="NCBI Taxonomy" id="2482724"/>
    <lineage>
        <taxon>Bacteria</taxon>
        <taxon>Pseudomonadati</taxon>
        <taxon>Bacteroidota</taxon>
        <taxon>Cytophagia</taxon>
        <taxon>Cytophagales</taxon>
        <taxon>Chryseotaleaceae</taxon>
        <taxon>Chryseotalea</taxon>
    </lineage>
</organism>
<protein>
    <submittedName>
        <fullName evidence="1">Uncharacterized protein</fullName>
    </submittedName>
</protein>
<dbReference type="EMBL" id="BHXQ01000008">
    <property type="protein sequence ID" value="GCC53467.1"/>
    <property type="molecule type" value="Genomic_DNA"/>
</dbReference>
<proteinExistence type="predicted"/>
<name>A0A401UF19_9BACT</name>
<comment type="caution">
    <text evidence="1">The sequence shown here is derived from an EMBL/GenBank/DDBJ whole genome shotgun (WGS) entry which is preliminary data.</text>
</comment>
<dbReference type="AlphaFoldDB" id="A0A401UF19"/>
<gene>
    <name evidence="1" type="ORF">SanaruYs_37110</name>
</gene>
<evidence type="ECO:0000313" key="1">
    <source>
        <dbReference type="EMBL" id="GCC53467.1"/>
    </source>
</evidence>
<accession>A0A401UF19</accession>
<dbReference type="Proteomes" id="UP000288227">
    <property type="component" value="Unassembled WGS sequence"/>
</dbReference>
<keyword evidence="2" id="KW-1185">Reference proteome</keyword>
<sequence length="60" mass="6852">MKDNIKVRNYNAPCMRDGKDEPQAKCAAPKRSVALNSPTLMARVWYVCIRGMPKIFIILK</sequence>